<sequence>MVLKEFEATIQKKKYGYYVRLPWKKDSADLPDNKAMSFRRCDCRMMTEMQPDSYGYETSQCQLQSRHVPIHSRHIWAELFTILTRWNHSPSPAISRRPEVRPNTAGEHQLKINLREFRSNNMDFNDHIPESDLSIAEEPRFLSARR</sequence>
<dbReference type="EMBL" id="JAVFWL010000003">
    <property type="protein sequence ID" value="KAK6744961.1"/>
    <property type="molecule type" value="Genomic_DNA"/>
</dbReference>
<keyword evidence="2" id="KW-1185">Reference proteome</keyword>
<evidence type="ECO:0000313" key="2">
    <source>
        <dbReference type="Proteomes" id="UP001303046"/>
    </source>
</evidence>
<protein>
    <submittedName>
        <fullName evidence="1">Uncharacterized protein</fullName>
    </submittedName>
</protein>
<name>A0ABR1D4G1_NECAM</name>
<proteinExistence type="predicted"/>
<comment type="caution">
    <text evidence="1">The sequence shown here is derived from an EMBL/GenBank/DDBJ whole genome shotgun (WGS) entry which is preliminary data.</text>
</comment>
<dbReference type="Proteomes" id="UP001303046">
    <property type="component" value="Unassembled WGS sequence"/>
</dbReference>
<reference evidence="1 2" key="1">
    <citation type="submission" date="2023-08" db="EMBL/GenBank/DDBJ databases">
        <title>A Necator americanus chromosomal reference genome.</title>
        <authorList>
            <person name="Ilik V."/>
            <person name="Petrzelkova K.J."/>
            <person name="Pardy F."/>
            <person name="Fuh T."/>
            <person name="Niatou-Singa F.S."/>
            <person name="Gouil Q."/>
            <person name="Baker L."/>
            <person name="Ritchie M.E."/>
            <person name="Jex A.R."/>
            <person name="Gazzola D."/>
            <person name="Li H."/>
            <person name="Toshio Fujiwara R."/>
            <person name="Zhan B."/>
            <person name="Aroian R.V."/>
            <person name="Pafco B."/>
            <person name="Schwarz E.M."/>
        </authorList>
    </citation>
    <scope>NUCLEOTIDE SEQUENCE [LARGE SCALE GENOMIC DNA]</scope>
    <source>
        <strain evidence="1 2">Aroian</strain>
        <tissue evidence="1">Whole animal</tissue>
    </source>
</reference>
<gene>
    <name evidence="1" type="primary">Necator_chrIII.g12348</name>
    <name evidence="1" type="ORF">RB195_011582</name>
</gene>
<organism evidence="1 2">
    <name type="scientific">Necator americanus</name>
    <name type="common">Human hookworm</name>
    <dbReference type="NCBI Taxonomy" id="51031"/>
    <lineage>
        <taxon>Eukaryota</taxon>
        <taxon>Metazoa</taxon>
        <taxon>Ecdysozoa</taxon>
        <taxon>Nematoda</taxon>
        <taxon>Chromadorea</taxon>
        <taxon>Rhabditida</taxon>
        <taxon>Rhabditina</taxon>
        <taxon>Rhabditomorpha</taxon>
        <taxon>Strongyloidea</taxon>
        <taxon>Ancylostomatidae</taxon>
        <taxon>Bunostominae</taxon>
        <taxon>Necator</taxon>
    </lineage>
</organism>
<accession>A0ABR1D4G1</accession>
<evidence type="ECO:0000313" key="1">
    <source>
        <dbReference type="EMBL" id="KAK6744961.1"/>
    </source>
</evidence>